<dbReference type="KEGG" id="vg:10359224"/>
<protein>
    <submittedName>
        <fullName evidence="1">Gp193</fullName>
    </submittedName>
</protein>
<sequence>MTVSANLLVRTPDRVARVHVGDYIVRQEDGVCDVYSPEEFHKIYEVLKEG</sequence>
<organism evidence="1 2">
    <name type="scientific">Brochothrix phage A9</name>
    <dbReference type="NCBI Taxonomy" id="857312"/>
    <lineage>
        <taxon>Viruses</taxon>
        <taxon>Duplodnaviria</taxon>
        <taxon>Heunggongvirae</taxon>
        <taxon>Uroviricota</taxon>
        <taxon>Caudoviricetes</taxon>
        <taxon>Herelleviridae</taxon>
        <taxon>Klumppvirus</taxon>
        <taxon>Klumppvirus A9</taxon>
    </lineage>
</organism>
<accession>D9J0Z1</accession>
<evidence type="ECO:0000313" key="2">
    <source>
        <dbReference type="Proteomes" id="UP000000331"/>
    </source>
</evidence>
<name>D9J0Z1_9CAUD</name>
<dbReference type="RefSeq" id="YP_004301527.1">
    <property type="nucleotide sequence ID" value="NC_015253.1"/>
</dbReference>
<dbReference type="GeneID" id="10359224"/>
<keyword evidence="2" id="KW-1185">Reference proteome</keyword>
<proteinExistence type="predicted"/>
<reference evidence="1 2" key="1">
    <citation type="journal article" date="2010" name="J. Bacteriol.">
        <title>Brochothrix thermosphacta bacteriophages feature heterogeneous and highly mosaic genomes and utilize unique prophage insertion sites.</title>
        <authorList>
            <person name="Kilcher S."/>
            <person name="Loessner M.J."/>
            <person name="Klumpp J."/>
        </authorList>
    </citation>
    <scope>NUCLEOTIDE SEQUENCE [LARGE SCALE GENOMIC DNA]</scope>
</reference>
<evidence type="ECO:0000313" key="1">
    <source>
        <dbReference type="EMBL" id="ADJ53228.1"/>
    </source>
</evidence>
<dbReference type="Proteomes" id="UP000000331">
    <property type="component" value="Segment"/>
</dbReference>
<dbReference type="EMBL" id="HM242243">
    <property type="protein sequence ID" value="ADJ53228.1"/>
    <property type="molecule type" value="Genomic_DNA"/>
</dbReference>